<gene>
    <name evidence="7" type="ORF">J3A84_06470</name>
</gene>
<dbReference type="RefSeq" id="WP_207599187.1">
    <property type="nucleotide sequence ID" value="NZ_JAFNJU010000004.1"/>
</dbReference>
<keyword evidence="8" id="KW-1185">Reference proteome</keyword>
<name>A0A939HAD1_9CLOT</name>
<dbReference type="Pfam" id="PF04205">
    <property type="entry name" value="FMN_bind"/>
    <property type="match status" value="2"/>
</dbReference>
<dbReference type="EMBL" id="JAFNJU010000004">
    <property type="protein sequence ID" value="MBO1264670.1"/>
    <property type="molecule type" value="Genomic_DNA"/>
</dbReference>
<dbReference type="SMART" id="SM00900">
    <property type="entry name" value="FMN_bind"/>
    <property type="match status" value="2"/>
</dbReference>
<keyword evidence="1" id="KW-0813">Transport</keyword>
<feature type="domain" description="FMN-binding" evidence="6">
    <location>
        <begin position="85"/>
        <end position="162"/>
    </location>
</feature>
<protein>
    <submittedName>
        <fullName evidence="7">FMN-binding protein</fullName>
    </submittedName>
</protein>
<dbReference type="GO" id="GO:0005886">
    <property type="term" value="C:plasma membrane"/>
    <property type="evidence" value="ECO:0007669"/>
    <property type="project" value="InterPro"/>
</dbReference>
<feature type="domain" description="FMN-binding" evidence="6">
    <location>
        <begin position="231"/>
        <end position="313"/>
    </location>
</feature>
<evidence type="ECO:0000256" key="4">
    <source>
        <dbReference type="ARBA" id="ARBA00022643"/>
    </source>
</evidence>
<dbReference type="AlphaFoldDB" id="A0A939HAD1"/>
<keyword evidence="2" id="KW-0597">Phosphoprotein</keyword>
<dbReference type="Proteomes" id="UP000664218">
    <property type="component" value="Unassembled WGS sequence"/>
</dbReference>
<dbReference type="InterPro" id="IPR007329">
    <property type="entry name" value="FMN-bd"/>
</dbReference>
<reference evidence="7" key="1">
    <citation type="submission" date="2021-03" db="EMBL/GenBank/DDBJ databases">
        <title>Proteiniclasticum marinus sp. nov., isolated from tidal flat sediment.</title>
        <authorList>
            <person name="Namirimu T."/>
            <person name="Yang J.-A."/>
            <person name="Yang S.-H."/>
            <person name="Kim Y.-J."/>
            <person name="Kwon K.K."/>
        </authorList>
    </citation>
    <scope>NUCLEOTIDE SEQUENCE</scope>
    <source>
        <strain evidence="7">SCR006</strain>
    </source>
</reference>
<evidence type="ECO:0000256" key="5">
    <source>
        <dbReference type="ARBA" id="ARBA00022982"/>
    </source>
</evidence>
<evidence type="ECO:0000256" key="3">
    <source>
        <dbReference type="ARBA" id="ARBA00022630"/>
    </source>
</evidence>
<evidence type="ECO:0000256" key="2">
    <source>
        <dbReference type="ARBA" id="ARBA00022553"/>
    </source>
</evidence>
<dbReference type="PANTHER" id="PTHR36118">
    <property type="entry name" value="ION-TRANSLOCATING OXIDOREDUCTASE COMPLEX SUBUNIT G"/>
    <property type="match status" value="1"/>
</dbReference>
<dbReference type="InterPro" id="IPR010209">
    <property type="entry name" value="Ion_transpt_RnfG/RsxG"/>
</dbReference>
<dbReference type="GO" id="GO:0022900">
    <property type="term" value="P:electron transport chain"/>
    <property type="evidence" value="ECO:0007669"/>
    <property type="project" value="InterPro"/>
</dbReference>
<dbReference type="GO" id="GO:0010181">
    <property type="term" value="F:FMN binding"/>
    <property type="evidence" value="ECO:0007669"/>
    <property type="project" value="InterPro"/>
</dbReference>
<organism evidence="7 8">
    <name type="scientific">Proteiniclasticum aestuarii</name>
    <dbReference type="NCBI Taxonomy" id="2817862"/>
    <lineage>
        <taxon>Bacteria</taxon>
        <taxon>Bacillati</taxon>
        <taxon>Bacillota</taxon>
        <taxon>Clostridia</taxon>
        <taxon>Eubacteriales</taxon>
        <taxon>Clostridiaceae</taxon>
        <taxon>Proteiniclasticum</taxon>
    </lineage>
</organism>
<evidence type="ECO:0000313" key="7">
    <source>
        <dbReference type="EMBL" id="MBO1264670.1"/>
    </source>
</evidence>
<proteinExistence type="predicted"/>
<comment type="caution">
    <text evidence="7">The sequence shown here is derived from an EMBL/GenBank/DDBJ whole genome shotgun (WGS) entry which is preliminary data.</text>
</comment>
<evidence type="ECO:0000313" key="8">
    <source>
        <dbReference type="Proteomes" id="UP000664218"/>
    </source>
</evidence>
<evidence type="ECO:0000259" key="6">
    <source>
        <dbReference type="SMART" id="SM00900"/>
    </source>
</evidence>
<evidence type="ECO:0000256" key="1">
    <source>
        <dbReference type="ARBA" id="ARBA00022448"/>
    </source>
</evidence>
<dbReference type="PANTHER" id="PTHR36118:SF1">
    <property type="entry name" value="ION-TRANSLOCATING OXIDOREDUCTASE COMPLEX SUBUNIT G"/>
    <property type="match status" value="1"/>
</dbReference>
<accession>A0A939HAD1</accession>
<keyword evidence="5" id="KW-0249">Electron transport</keyword>
<dbReference type="GO" id="GO:0009055">
    <property type="term" value="F:electron transfer activity"/>
    <property type="evidence" value="ECO:0007669"/>
    <property type="project" value="InterPro"/>
</dbReference>
<keyword evidence="3" id="KW-0285">Flavoprotein</keyword>
<sequence>MKSTKSLLALLVTVLLTGGILIFADSQLRPIIDAAGGSEDKAVLESLFEGQTEFTPVEFTDETGLVKKAYEAGDAGYAYIIENQGYADVITFALAFDKDGNITGYEMINLNDTDGIGTQVTDDAFVSSVVGKTSTDAFATISGATVSSKAVVDGIDAAKAIYNETMGIVDDGTAEPAEPAEPSVQPIEFGAKIPLYREVSESKAGIITDTVEEGDLVTYTVEVAGYAKQEGYGDTPNILKIVVNKEDQTIQSVEVLEANDTPNLGTKIEHPDFLAQFEGLSYADEATEVDAISAATVSSESVVNAVLAAIEESK</sequence>
<keyword evidence="4" id="KW-0288">FMN</keyword>